<evidence type="ECO:0000313" key="13">
    <source>
        <dbReference type="Proteomes" id="UP000321595"/>
    </source>
</evidence>
<dbReference type="GO" id="GO:0016887">
    <property type="term" value="F:ATP hydrolysis activity"/>
    <property type="evidence" value="ECO:0007669"/>
    <property type="project" value="InterPro"/>
</dbReference>
<dbReference type="PANTHER" id="PTHR11638:SF18">
    <property type="entry name" value="HEAT SHOCK PROTEIN 104"/>
    <property type="match status" value="1"/>
</dbReference>
<evidence type="ECO:0000259" key="11">
    <source>
        <dbReference type="PROSITE" id="PS51903"/>
    </source>
</evidence>
<feature type="domain" description="Clp R" evidence="11">
    <location>
        <begin position="3"/>
        <end position="144"/>
    </location>
</feature>
<evidence type="ECO:0000256" key="9">
    <source>
        <dbReference type="RuleBase" id="RU004432"/>
    </source>
</evidence>
<dbReference type="InterPro" id="IPR017730">
    <property type="entry name" value="Chaperonin_ClpB"/>
</dbReference>
<sequence>MRFDRFTIKSREALADAQEIAEKKGHPEVRPVHLLDALVAQEGGVVVPILHKMNVNTEVLKRGINDLLNRLPKGSGGSVYMSNDFREVLQKSQSEAEALKDEFASTEHLLLALSDERAECGEMLRRSGVSRDGVLAAMVEVRGSQRVTDEDPEGKYQALEKYTKDLTALARRGKLDPVIGRDEEIRRSLQVLSRRTKNNPVLIGEPGVGKTAIAEGIALRIAAGDVPDSLRDKRVLSLDLGSMVAGAKFRGEFEERLKAVLQEITSSDGEVILFIDELHTLVGAGAAEGSMDASNMLKPALARGELRSIGATTLREYRKYIEKDAALERRFQPVLVEEPTVEDTVTILRGIKERYELHHGIRISDASLVAAANLSDRYINDRFLPDKAIDLVDEAAAGVKMELESLPVEIDAAERRVTSLEIERQAMKKERDDASRKRLEEVESEIAELRESVAGMKAQWMSEKSLIEEQRAAKQALEELRLEYDRVERQGQLDRAAEIRFGLLPAAERELAVLDERLKEIQTGSSFLREEVTEDDIARIVARWTGIPVSKMMESEQAKLLQLEDRLHERVIGQEPAVQAVADAVRRSRSGLQDPNRPIGSFIFLGPTGVGKTELARSLAHQLFDDETNIVRVDMSEYMEKHSVARLIGAPPGYVGYDEGGYLTEAVRRRPYSVVLFDEIEKAHPDVFNVFLQILDEGRLTDGKGRTVDFKNTVIIMTSNIGSHFIQEFGQTDWEKTEKLVMEEMMRQFRPEFLNRVDDVILFHALARKHMGSIVKIQLGHLEKLLAGRDLKIRLSDEALEHLAERGYDPVYGARPLKRVIQKELQNALAKELLAGQYLPGDTVFVVVEGGELSFVREAFDEAS</sequence>
<dbReference type="Proteomes" id="UP000321595">
    <property type="component" value="Chromosome"/>
</dbReference>
<dbReference type="InterPro" id="IPR003593">
    <property type="entry name" value="AAA+_ATPase"/>
</dbReference>
<accession>A0A5B8XV16</accession>
<proteinExistence type="inferred from homology"/>
<dbReference type="GO" id="GO:0034605">
    <property type="term" value="P:cellular response to heat"/>
    <property type="evidence" value="ECO:0007669"/>
    <property type="project" value="TreeGrafter"/>
</dbReference>
<dbReference type="InterPro" id="IPR036628">
    <property type="entry name" value="Clp_N_dom_sf"/>
</dbReference>
<dbReference type="InterPro" id="IPR003959">
    <property type="entry name" value="ATPase_AAA_core"/>
</dbReference>
<keyword evidence="3 9" id="KW-0547">Nucleotide-binding</keyword>
<dbReference type="CDD" id="cd19499">
    <property type="entry name" value="RecA-like_ClpB_Hsp104-like"/>
    <property type="match status" value="1"/>
</dbReference>
<gene>
    <name evidence="10 12" type="primary">clpB</name>
    <name evidence="12" type="ORF">FRD01_18850</name>
</gene>
<comment type="similarity">
    <text evidence="1 9">Belongs to the ClpA/ClpB family.</text>
</comment>
<evidence type="ECO:0000256" key="6">
    <source>
        <dbReference type="ARBA" id="ARBA00023186"/>
    </source>
</evidence>
<dbReference type="InterPro" id="IPR004176">
    <property type="entry name" value="Clp_R_N"/>
</dbReference>
<dbReference type="OrthoDB" id="9803641at2"/>
<keyword evidence="4 9" id="KW-0067">ATP-binding</keyword>
<dbReference type="SUPFAM" id="SSF52540">
    <property type="entry name" value="P-loop containing nucleoside triphosphate hydrolases"/>
    <property type="match status" value="2"/>
</dbReference>
<feature type="coiled-coil region" evidence="10">
    <location>
        <begin position="82"/>
        <end position="109"/>
    </location>
</feature>
<evidence type="ECO:0000256" key="10">
    <source>
        <dbReference type="RuleBase" id="RU362034"/>
    </source>
</evidence>
<comment type="subunit">
    <text evidence="7">Homohexamer. The oligomerization is ATP-dependent.</text>
</comment>
<evidence type="ECO:0000256" key="3">
    <source>
        <dbReference type="ARBA" id="ARBA00022741"/>
    </source>
</evidence>
<dbReference type="InterPro" id="IPR041546">
    <property type="entry name" value="ClpA/ClpB_AAA_lid"/>
</dbReference>
<dbReference type="GO" id="GO:0005524">
    <property type="term" value="F:ATP binding"/>
    <property type="evidence" value="ECO:0007669"/>
    <property type="project" value="UniProtKB-UniRule"/>
</dbReference>
<dbReference type="FunFam" id="3.40.50.300:FF:000120">
    <property type="entry name" value="ATP-dependent chaperone ClpB"/>
    <property type="match status" value="1"/>
</dbReference>
<comment type="function">
    <text evidence="10">Part of a stress-induced multi-chaperone system, it is involved in the recovery of the cell from heat-induced damage, in cooperation with DnaK, DnaJ and GrpE.</text>
</comment>
<dbReference type="Pfam" id="PF02861">
    <property type="entry name" value="Clp_N"/>
    <property type="match status" value="1"/>
</dbReference>
<dbReference type="FunFam" id="1.10.8.60:FF:000017">
    <property type="entry name" value="ATP-dependent chaperone ClpB"/>
    <property type="match status" value="1"/>
</dbReference>
<reference evidence="12 13" key="1">
    <citation type="submission" date="2019-08" db="EMBL/GenBank/DDBJ databases">
        <authorList>
            <person name="Liang Q."/>
        </authorList>
    </citation>
    <scope>NUCLEOTIDE SEQUENCE [LARGE SCALE GENOMIC DNA]</scope>
    <source>
        <strain evidence="12 13">V1718</strain>
    </source>
</reference>
<protein>
    <recommendedName>
        <fullName evidence="10">Chaperone protein ClpB</fullName>
    </recommendedName>
</protein>
<keyword evidence="13" id="KW-1185">Reference proteome</keyword>
<dbReference type="PRINTS" id="PR00300">
    <property type="entry name" value="CLPPROTEASEA"/>
</dbReference>
<dbReference type="PROSITE" id="PS00870">
    <property type="entry name" value="CLPAB_1"/>
    <property type="match status" value="1"/>
</dbReference>
<dbReference type="Pfam" id="PF07724">
    <property type="entry name" value="AAA_2"/>
    <property type="match status" value="1"/>
</dbReference>
<dbReference type="NCBIfam" id="TIGR03346">
    <property type="entry name" value="chaperone_ClpB"/>
    <property type="match status" value="1"/>
</dbReference>
<keyword evidence="10" id="KW-0346">Stress response</keyword>
<feature type="coiled-coil region" evidence="10">
    <location>
        <begin position="410"/>
        <end position="490"/>
    </location>
</feature>
<dbReference type="KEGG" id="bbae:FRD01_18850"/>
<dbReference type="InterPro" id="IPR019489">
    <property type="entry name" value="Clp_ATPase_C"/>
</dbReference>
<dbReference type="InterPro" id="IPR001270">
    <property type="entry name" value="ClpA/B"/>
</dbReference>
<comment type="subcellular location">
    <subcellularLocation>
        <location evidence="10">Cytoplasm</location>
    </subcellularLocation>
</comment>
<evidence type="ECO:0000313" key="12">
    <source>
        <dbReference type="EMBL" id="QED29254.1"/>
    </source>
</evidence>
<organism evidence="12 13">
    <name type="scientific">Microvenator marinus</name>
    <dbReference type="NCBI Taxonomy" id="2600177"/>
    <lineage>
        <taxon>Bacteria</taxon>
        <taxon>Deltaproteobacteria</taxon>
        <taxon>Bradymonadales</taxon>
        <taxon>Microvenatoraceae</taxon>
        <taxon>Microvenator</taxon>
    </lineage>
</organism>
<evidence type="ECO:0000256" key="7">
    <source>
        <dbReference type="ARBA" id="ARBA00026057"/>
    </source>
</evidence>
<dbReference type="FunFam" id="3.40.50.300:FF:000025">
    <property type="entry name" value="ATP-dependent Clp protease subunit"/>
    <property type="match status" value="1"/>
</dbReference>
<dbReference type="SMART" id="SM01086">
    <property type="entry name" value="ClpB_D2-small"/>
    <property type="match status" value="1"/>
</dbReference>
<dbReference type="GO" id="GO:0042026">
    <property type="term" value="P:protein refolding"/>
    <property type="evidence" value="ECO:0007669"/>
    <property type="project" value="UniProtKB-UniRule"/>
</dbReference>
<dbReference type="Pfam" id="PF00004">
    <property type="entry name" value="AAA"/>
    <property type="match status" value="1"/>
</dbReference>
<dbReference type="InterPro" id="IPR050130">
    <property type="entry name" value="ClpA_ClpB"/>
</dbReference>
<dbReference type="SUPFAM" id="SSF81923">
    <property type="entry name" value="Double Clp-N motif"/>
    <property type="match status" value="1"/>
</dbReference>
<dbReference type="Pfam" id="PF17871">
    <property type="entry name" value="AAA_lid_9"/>
    <property type="match status" value="1"/>
</dbReference>
<dbReference type="CDD" id="cd00009">
    <property type="entry name" value="AAA"/>
    <property type="match status" value="1"/>
</dbReference>
<dbReference type="PANTHER" id="PTHR11638">
    <property type="entry name" value="ATP-DEPENDENT CLP PROTEASE"/>
    <property type="match status" value="1"/>
</dbReference>
<dbReference type="Gene3D" id="1.10.1780.10">
    <property type="entry name" value="Clp, N-terminal domain"/>
    <property type="match status" value="1"/>
</dbReference>
<comment type="subunit">
    <text evidence="10">Homohexamer; The oligomerization is ATP-dependent.</text>
</comment>
<keyword evidence="5 10" id="KW-0175">Coiled coil</keyword>
<evidence type="ECO:0000256" key="8">
    <source>
        <dbReference type="PROSITE-ProRule" id="PRU01251"/>
    </source>
</evidence>
<dbReference type="EMBL" id="CP042467">
    <property type="protein sequence ID" value="QED29254.1"/>
    <property type="molecule type" value="Genomic_DNA"/>
</dbReference>
<dbReference type="Gene3D" id="3.40.50.300">
    <property type="entry name" value="P-loop containing nucleotide triphosphate hydrolases"/>
    <property type="match status" value="3"/>
</dbReference>
<dbReference type="PROSITE" id="PS00871">
    <property type="entry name" value="CLPAB_2"/>
    <property type="match status" value="1"/>
</dbReference>
<name>A0A5B8XV16_9DELT</name>
<evidence type="ECO:0000256" key="4">
    <source>
        <dbReference type="ARBA" id="ARBA00022840"/>
    </source>
</evidence>
<dbReference type="Pfam" id="PF10431">
    <property type="entry name" value="ClpB_D2-small"/>
    <property type="match status" value="1"/>
</dbReference>
<evidence type="ECO:0000256" key="1">
    <source>
        <dbReference type="ARBA" id="ARBA00008675"/>
    </source>
</evidence>
<dbReference type="FunFam" id="3.40.50.300:FF:000010">
    <property type="entry name" value="Chaperone clpB 1, putative"/>
    <property type="match status" value="1"/>
</dbReference>
<dbReference type="PROSITE" id="PS51903">
    <property type="entry name" value="CLP_R"/>
    <property type="match status" value="1"/>
</dbReference>
<dbReference type="InterPro" id="IPR018368">
    <property type="entry name" value="ClpA/B_CS1"/>
</dbReference>
<dbReference type="InterPro" id="IPR028299">
    <property type="entry name" value="ClpA/B_CS2"/>
</dbReference>
<dbReference type="GO" id="GO:0005737">
    <property type="term" value="C:cytoplasm"/>
    <property type="evidence" value="ECO:0007669"/>
    <property type="project" value="UniProtKB-SubCell"/>
</dbReference>
<evidence type="ECO:0000256" key="5">
    <source>
        <dbReference type="ARBA" id="ARBA00023054"/>
    </source>
</evidence>
<keyword evidence="10" id="KW-0963">Cytoplasm</keyword>
<dbReference type="InterPro" id="IPR027417">
    <property type="entry name" value="P-loop_NTPase"/>
</dbReference>
<keyword evidence="2 8" id="KW-0677">Repeat</keyword>
<dbReference type="Gene3D" id="1.10.8.60">
    <property type="match status" value="1"/>
</dbReference>
<dbReference type="AlphaFoldDB" id="A0A5B8XV16"/>
<dbReference type="RefSeq" id="WP_146962487.1">
    <property type="nucleotide sequence ID" value="NZ_CP042467.1"/>
</dbReference>
<dbReference type="SMART" id="SM00382">
    <property type="entry name" value="AAA"/>
    <property type="match status" value="2"/>
</dbReference>
<keyword evidence="6 9" id="KW-0143">Chaperone</keyword>
<evidence type="ECO:0000256" key="2">
    <source>
        <dbReference type="ARBA" id="ARBA00022737"/>
    </source>
</evidence>